<dbReference type="EMBL" id="JACEIK010000134">
    <property type="protein sequence ID" value="MCD7450503.1"/>
    <property type="molecule type" value="Genomic_DNA"/>
</dbReference>
<comment type="caution">
    <text evidence="1">The sequence shown here is derived from an EMBL/GenBank/DDBJ whole genome shotgun (WGS) entry which is preliminary data.</text>
</comment>
<gene>
    <name evidence="1" type="ORF">HAX54_006705</name>
</gene>
<reference evidence="1 2" key="1">
    <citation type="journal article" date="2021" name="BMC Genomics">
        <title>Datura genome reveals duplications of psychoactive alkaloid biosynthetic genes and high mutation rate following tissue culture.</title>
        <authorList>
            <person name="Rajewski A."/>
            <person name="Carter-House D."/>
            <person name="Stajich J."/>
            <person name="Litt A."/>
        </authorList>
    </citation>
    <scope>NUCLEOTIDE SEQUENCE [LARGE SCALE GENOMIC DNA]</scope>
    <source>
        <strain evidence="1">AR-01</strain>
    </source>
</reference>
<evidence type="ECO:0000313" key="2">
    <source>
        <dbReference type="Proteomes" id="UP000823775"/>
    </source>
</evidence>
<accession>A0ABS8RUX1</accession>
<name>A0ABS8RUX1_DATST</name>
<evidence type="ECO:0000313" key="1">
    <source>
        <dbReference type="EMBL" id="MCD7450503.1"/>
    </source>
</evidence>
<organism evidence="1 2">
    <name type="scientific">Datura stramonium</name>
    <name type="common">Jimsonweed</name>
    <name type="synonym">Common thornapple</name>
    <dbReference type="NCBI Taxonomy" id="4076"/>
    <lineage>
        <taxon>Eukaryota</taxon>
        <taxon>Viridiplantae</taxon>
        <taxon>Streptophyta</taxon>
        <taxon>Embryophyta</taxon>
        <taxon>Tracheophyta</taxon>
        <taxon>Spermatophyta</taxon>
        <taxon>Magnoliopsida</taxon>
        <taxon>eudicotyledons</taxon>
        <taxon>Gunneridae</taxon>
        <taxon>Pentapetalae</taxon>
        <taxon>asterids</taxon>
        <taxon>lamiids</taxon>
        <taxon>Solanales</taxon>
        <taxon>Solanaceae</taxon>
        <taxon>Solanoideae</taxon>
        <taxon>Datureae</taxon>
        <taxon>Datura</taxon>
    </lineage>
</organism>
<proteinExistence type="predicted"/>
<sequence>MEIGAPIDVPRRQIKATDNVPRWEAICRICLSSVAARWCHATRNTAAPGAMLQQGPCMRFHYPVRLRDGIMKAKSDIHQCGMLSANNDQKFSSYRYDT</sequence>
<keyword evidence="2" id="KW-1185">Reference proteome</keyword>
<dbReference type="Proteomes" id="UP000823775">
    <property type="component" value="Unassembled WGS sequence"/>
</dbReference>
<protein>
    <submittedName>
        <fullName evidence="1">Uncharacterized protein</fullName>
    </submittedName>
</protein>